<proteinExistence type="predicted"/>
<evidence type="ECO:0000313" key="2">
    <source>
        <dbReference type="EMBL" id="MBW0466431.1"/>
    </source>
</evidence>
<evidence type="ECO:0000256" key="1">
    <source>
        <dbReference type="SAM" id="MobiDB-lite"/>
    </source>
</evidence>
<evidence type="ECO:0000313" key="3">
    <source>
        <dbReference type="Proteomes" id="UP000765509"/>
    </source>
</evidence>
<accession>A0A9Q3BK99</accession>
<feature type="region of interest" description="Disordered" evidence="1">
    <location>
        <begin position="31"/>
        <end position="59"/>
    </location>
</feature>
<protein>
    <submittedName>
        <fullName evidence="2">Uncharacterized protein</fullName>
    </submittedName>
</protein>
<dbReference type="AlphaFoldDB" id="A0A9Q3BK99"/>
<keyword evidence="3" id="KW-1185">Reference proteome</keyword>
<dbReference type="EMBL" id="AVOT02001298">
    <property type="protein sequence ID" value="MBW0466431.1"/>
    <property type="molecule type" value="Genomic_DNA"/>
</dbReference>
<comment type="caution">
    <text evidence="2">The sequence shown here is derived from an EMBL/GenBank/DDBJ whole genome shotgun (WGS) entry which is preliminary data.</text>
</comment>
<reference evidence="2" key="1">
    <citation type="submission" date="2021-03" db="EMBL/GenBank/DDBJ databases">
        <title>Draft genome sequence of rust myrtle Austropuccinia psidii MF-1, a brazilian biotype.</title>
        <authorList>
            <person name="Quecine M.C."/>
            <person name="Pachon D.M.R."/>
            <person name="Bonatelli M.L."/>
            <person name="Correr F.H."/>
            <person name="Franceschini L.M."/>
            <person name="Leite T.F."/>
            <person name="Margarido G.R.A."/>
            <person name="Almeida C.A."/>
            <person name="Ferrarezi J.A."/>
            <person name="Labate C.A."/>
        </authorList>
    </citation>
    <scope>NUCLEOTIDE SEQUENCE</scope>
    <source>
        <strain evidence="2">MF-1</strain>
    </source>
</reference>
<dbReference type="Proteomes" id="UP000765509">
    <property type="component" value="Unassembled WGS sequence"/>
</dbReference>
<gene>
    <name evidence="2" type="ORF">O181_006146</name>
</gene>
<name>A0A9Q3BK99_9BASI</name>
<sequence length="109" mass="12099">MRALATGWGHMGPLEWPLLAPLNLSQKGPKWPKKAIWTPNPPIKGSGPEALDMAEGKKTPGPKRVILAWGFGEVVNWPRRPMEKDMAWGPYMKVGAMDGQERCFPTKPP</sequence>
<organism evidence="2 3">
    <name type="scientific">Austropuccinia psidii MF-1</name>
    <dbReference type="NCBI Taxonomy" id="1389203"/>
    <lineage>
        <taxon>Eukaryota</taxon>
        <taxon>Fungi</taxon>
        <taxon>Dikarya</taxon>
        <taxon>Basidiomycota</taxon>
        <taxon>Pucciniomycotina</taxon>
        <taxon>Pucciniomycetes</taxon>
        <taxon>Pucciniales</taxon>
        <taxon>Sphaerophragmiaceae</taxon>
        <taxon>Austropuccinia</taxon>
    </lineage>
</organism>